<gene>
    <name evidence="2" type="ORF">ILP92_08775</name>
</gene>
<evidence type="ECO:0000313" key="3">
    <source>
        <dbReference type="Proteomes" id="UP000642488"/>
    </source>
</evidence>
<comment type="caution">
    <text evidence="2">The sequence shown here is derived from an EMBL/GenBank/DDBJ whole genome shotgun (WGS) entry which is preliminary data.</text>
</comment>
<reference evidence="2" key="1">
    <citation type="submission" date="2020-12" db="EMBL/GenBank/DDBJ databases">
        <title>Bacterial taxonomy.</title>
        <authorList>
            <person name="Pan X."/>
        </authorList>
    </citation>
    <scope>NUCLEOTIDE SEQUENCE</scope>
    <source>
        <strain evidence="2">KCTC 52957</strain>
    </source>
</reference>
<dbReference type="AlphaFoldDB" id="A0A934IH66"/>
<accession>A0A934IH66</accession>
<keyword evidence="3" id="KW-1185">Reference proteome</keyword>
<dbReference type="SUPFAM" id="SSF52799">
    <property type="entry name" value="(Phosphotyrosine protein) phosphatases II"/>
    <property type="match status" value="1"/>
</dbReference>
<evidence type="ECO:0000259" key="1">
    <source>
        <dbReference type="Pfam" id="PF04273"/>
    </source>
</evidence>
<dbReference type="Proteomes" id="UP000642488">
    <property type="component" value="Unassembled WGS sequence"/>
</dbReference>
<dbReference type="GO" id="GO:0016787">
    <property type="term" value="F:hydrolase activity"/>
    <property type="evidence" value="ECO:0007669"/>
    <property type="project" value="InterPro"/>
</dbReference>
<name>A0A934IH66_9RHOB</name>
<feature type="domain" description="Beta-lactamase hydrolase-like protein phosphatase-like" evidence="1">
    <location>
        <begin position="3"/>
        <end position="109"/>
    </location>
</feature>
<dbReference type="InterPro" id="IPR029021">
    <property type="entry name" value="Prot-tyrosine_phosphatase-like"/>
</dbReference>
<sequence length="147" mass="14874">MNIRQITPSYAVSPQIDVSDVPGIAASGFSAIICNRPDDEVAPDQASAAIRAAAEAAGLAFHDNPVSNGGLGAPQIAAQAQVLAEADGPVLAYCRSGTRSCFVWAFGAAETTEVQKIVEAAARAGYDLSPVAGQLAAIGQAHRDGPA</sequence>
<dbReference type="Pfam" id="PF04273">
    <property type="entry name" value="BLH_phosphatase"/>
    <property type="match status" value="1"/>
</dbReference>
<dbReference type="InterPro" id="IPR005939">
    <property type="entry name" value="BLH_phosphatase-like"/>
</dbReference>
<dbReference type="Gene3D" id="3.90.190.10">
    <property type="entry name" value="Protein tyrosine phosphatase superfamily"/>
    <property type="match status" value="1"/>
</dbReference>
<evidence type="ECO:0000313" key="2">
    <source>
        <dbReference type="EMBL" id="MBJ3762838.1"/>
    </source>
</evidence>
<organism evidence="2 3">
    <name type="scientific">Palleronia pontilimi</name>
    <dbReference type="NCBI Taxonomy" id="1964209"/>
    <lineage>
        <taxon>Bacteria</taxon>
        <taxon>Pseudomonadati</taxon>
        <taxon>Pseudomonadota</taxon>
        <taxon>Alphaproteobacteria</taxon>
        <taxon>Rhodobacterales</taxon>
        <taxon>Roseobacteraceae</taxon>
        <taxon>Palleronia</taxon>
    </lineage>
</organism>
<protein>
    <submittedName>
        <fullName evidence="2">TIGR01244 family phosphatase</fullName>
    </submittedName>
</protein>
<dbReference type="NCBIfam" id="TIGR01244">
    <property type="entry name" value="TIGR01244 family sulfur transferase"/>
    <property type="match status" value="1"/>
</dbReference>
<proteinExistence type="predicted"/>
<dbReference type="RefSeq" id="WP_198916001.1">
    <property type="nucleotide sequence ID" value="NZ_JAEKPD010000007.1"/>
</dbReference>
<dbReference type="EMBL" id="JAEKPD010000007">
    <property type="protein sequence ID" value="MBJ3762838.1"/>
    <property type="molecule type" value="Genomic_DNA"/>
</dbReference>